<evidence type="ECO:0000313" key="15">
    <source>
        <dbReference type="Proteomes" id="UP000807504"/>
    </source>
</evidence>
<dbReference type="Gene3D" id="3.20.110.10">
    <property type="entry name" value="Glycoside hydrolase 38, N terminal domain"/>
    <property type="match status" value="2"/>
</dbReference>
<dbReference type="GO" id="GO:0006013">
    <property type="term" value="P:mannose metabolic process"/>
    <property type="evidence" value="ECO:0007669"/>
    <property type="project" value="InterPro"/>
</dbReference>
<feature type="transmembrane region" description="Helical" evidence="12">
    <location>
        <begin position="20"/>
        <end position="38"/>
    </location>
</feature>
<dbReference type="Pfam" id="PF09261">
    <property type="entry name" value="Alpha-mann_mid"/>
    <property type="match status" value="1"/>
</dbReference>
<keyword evidence="7 11" id="KW-0862">Zinc</keyword>
<dbReference type="Proteomes" id="UP000807504">
    <property type="component" value="Unassembled WGS sequence"/>
</dbReference>
<dbReference type="SMART" id="SM00872">
    <property type="entry name" value="Alpha-mann_mid"/>
    <property type="match status" value="1"/>
</dbReference>
<evidence type="ECO:0000259" key="13">
    <source>
        <dbReference type="SMART" id="SM00872"/>
    </source>
</evidence>
<comment type="caution">
    <text evidence="14">The sequence shown here is derived from an EMBL/GenBank/DDBJ whole genome shotgun (WGS) entry which is preliminary data.</text>
</comment>
<dbReference type="Pfam" id="PF01074">
    <property type="entry name" value="Glyco_hydro_38N"/>
    <property type="match status" value="1"/>
</dbReference>
<dbReference type="EMBL" id="JABXBU010000015">
    <property type="protein sequence ID" value="KAF8787520.1"/>
    <property type="molecule type" value="Genomic_DNA"/>
</dbReference>
<evidence type="ECO:0000256" key="3">
    <source>
        <dbReference type="ARBA" id="ARBA00012752"/>
    </source>
</evidence>
<evidence type="ECO:0000256" key="2">
    <source>
        <dbReference type="ARBA" id="ARBA00009792"/>
    </source>
</evidence>
<dbReference type="Pfam" id="PF07748">
    <property type="entry name" value="Glyco_hydro_38C"/>
    <property type="match status" value="1"/>
</dbReference>
<keyword evidence="4 11" id="KW-0479">Metal-binding</keyword>
<dbReference type="GO" id="GO:0030246">
    <property type="term" value="F:carbohydrate binding"/>
    <property type="evidence" value="ECO:0007669"/>
    <property type="project" value="InterPro"/>
</dbReference>
<dbReference type="InterPro" id="IPR027291">
    <property type="entry name" value="Glyco_hydro_38_N_sf"/>
</dbReference>
<keyword evidence="12" id="KW-1133">Transmembrane helix</keyword>
<keyword evidence="15" id="KW-1185">Reference proteome</keyword>
<organism evidence="14 15">
    <name type="scientific">Argiope bruennichi</name>
    <name type="common">Wasp spider</name>
    <name type="synonym">Aranea bruennichi</name>
    <dbReference type="NCBI Taxonomy" id="94029"/>
    <lineage>
        <taxon>Eukaryota</taxon>
        <taxon>Metazoa</taxon>
        <taxon>Ecdysozoa</taxon>
        <taxon>Arthropoda</taxon>
        <taxon>Chelicerata</taxon>
        <taxon>Arachnida</taxon>
        <taxon>Araneae</taxon>
        <taxon>Araneomorphae</taxon>
        <taxon>Entelegynae</taxon>
        <taxon>Araneoidea</taxon>
        <taxon>Araneidae</taxon>
        <taxon>Argiope</taxon>
    </lineage>
</organism>
<dbReference type="FunFam" id="3.20.110.10:FF:000001">
    <property type="entry name" value="Alpha-mannosidase"/>
    <property type="match status" value="1"/>
</dbReference>
<dbReference type="InterPro" id="IPR015341">
    <property type="entry name" value="Glyco_hydro_38_cen"/>
</dbReference>
<evidence type="ECO:0000256" key="11">
    <source>
        <dbReference type="RuleBase" id="RU361199"/>
    </source>
</evidence>
<dbReference type="InterPro" id="IPR011330">
    <property type="entry name" value="Glyco_hydro/deAcase_b/a-brl"/>
</dbReference>
<keyword evidence="6 11" id="KW-0378">Hydrolase</keyword>
<protein>
    <recommendedName>
        <fullName evidence="3 11">Alpha-mannosidase</fullName>
        <ecNumber evidence="11">3.2.1.-</ecNumber>
    </recommendedName>
</protein>
<dbReference type="SUPFAM" id="SSF88688">
    <property type="entry name" value="Families 57/38 glycoside transferase middle domain"/>
    <property type="match status" value="1"/>
</dbReference>
<dbReference type="InterPro" id="IPR011682">
    <property type="entry name" value="Glyco_hydro_38_C"/>
</dbReference>
<accession>A0A8T0FE01</accession>
<dbReference type="FunFam" id="1.20.1270.50:FF:000003">
    <property type="entry name" value="Alpha-mannosidase"/>
    <property type="match status" value="1"/>
</dbReference>
<dbReference type="InterPro" id="IPR011013">
    <property type="entry name" value="Gal_mutarotase_sf_dom"/>
</dbReference>
<evidence type="ECO:0000256" key="10">
    <source>
        <dbReference type="ARBA" id="ARBA00023295"/>
    </source>
</evidence>
<dbReference type="EC" id="3.2.1.-" evidence="11"/>
<dbReference type="GO" id="GO:0004559">
    <property type="term" value="F:alpha-mannosidase activity"/>
    <property type="evidence" value="ECO:0007669"/>
    <property type="project" value="UniProtKB-EC"/>
</dbReference>
<evidence type="ECO:0000256" key="5">
    <source>
        <dbReference type="ARBA" id="ARBA00022729"/>
    </source>
</evidence>
<proteinExistence type="inferred from homology"/>
<dbReference type="FunFam" id="2.60.40.1180:FF:000018">
    <property type="entry name" value="Alpha-mannosidase"/>
    <property type="match status" value="1"/>
</dbReference>
<keyword evidence="12" id="KW-0812">Transmembrane</keyword>
<dbReference type="InterPro" id="IPR013780">
    <property type="entry name" value="Glyco_hydro_b"/>
</dbReference>
<reference evidence="14" key="2">
    <citation type="submission" date="2020-06" db="EMBL/GenBank/DDBJ databases">
        <authorList>
            <person name="Sheffer M."/>
        </authorList>
    </citation>
    <scope>NUCLEOTIDE SEQUENCE</scope>
</reference>
<dbReference type="Pfam" id="PF17677">
    <property type="entry name" value="Glyco_hydro38C2"/>
    <property type="match status" value="1"/>
</dbReference>
<comment type="cofactor">
    <cofactor evidence="11">
        <name>Zn(2+)</name>
        <dbReference type="ChEBI" id="CHEBI:29105"/>
    </cofactor>
    <text evidence="11">Binds 1 zinc ion per subunit.</text>
</comment>
<evidence type="ECO:0000313" key="14">
    <source>
        <dbReference type="EMBL" id="KAF8787520.1"/>
    </source>
</evidence>
<dbReference type="GO" id="GO:0005764">
    <property type="term" value="C:lysosome"/>
    <property type="evidence" value="ECO:0007669"/>
    <property type="project" value="TreeGrafter"/>
</dbReference>
<evidence type="ECO:0000256" key="9">
    <source>
        <dbReference type="ARBA" id="ARBA00023180"/>
    </source>
</evidence>
<keyword evidence="9" id="KW-0325">Glycoprotein</keyword>
<dbReference type="Gene3D" id="2.60.40.1180">
    <property type="entry name" value="Golgi alpha-mannosidase II"/>
    <property type="match status" value="1"/>
</dbReference>
<evidence type="ECO:0000256" key="8">
    <source>
        <dbReference type="ARBA" id="ARBA00023157"/>
    </source>
</evidence>
<dbReference type="AlphaFoldDB" id="A0A8T0FE01"/>
<gene>
    <name evidence="14" type="ORF">HNY73_009106</name>
</gene>
<comment type="catalytic activity">
    <reaction evidence="1">
        <text>Hydrolysis of terminal, non-reducing alpha-D-mannose residues in alpha-D-mannosides.</text>
        <dbReference type="EC" id="3.2.1.24"/>
    </reaction>
</comment>
<name>A0A8T0FE01_ARGBR</name>
<evidence type="ECO:0000256" key="6">
    <source>
        <dbReference type="ARBA" id="ARBA00022801"/>
    </source>
</evidence>
<dbReference type="InterPro" id="IPR028995">
    <property type="entry name" value="Glyco_hydro_57/38_cen_sf"/>
</dbReference>
<dbReference type="CDD" id="cd10810">
    <property type="entry name" value="GH38N_AMII_LAM_like"/>
    <property type="match status" value="1"/>
</dbReference>
<dbReference type="PANTHER" id="PTHR11607:SF3">
    <property type="entry name" value="LYSOSOMAL ALPHA-MANNOSIDASE"/>
    <property type="match status" value="1"/>
</dbReference>
<dbReference type="FunFam" id="2.70.98.30:FF:000003">
    <property type="entry name" value="Alpha-mannosidase"/>
    <property type="match status" value="1"/>
</dbReference>
<dbReference type="Gene3D" id="1.20.1270.50">
    <property type="entry name" value="Glycoside hydrolase family 38, central domain"/>
    <property type="match status" value="2"/>
</dbReference>
<dbReference type="PANTHER" id="PTHR11607">
    <property type="entry name" value="ALPHA-MANNOSIDASE"/>
    <property type="match status" value="1"/>
</dbReference>
<comment type="similarity">
    <text evidence="2 11">Belongs to the glycosyl hydrolase 38 family.</text>
</comment>
<dbReference type="Pfam" id="PF21260">
    <property type="entry name" value="Laman-like_dom"/>
    <property type="match status" value="1"/>
</dbReference>
<dbReference type="InterPro" id="IPR048534">
    <property type="entry name" value="Man2a1-like_dom"/>
</dbReference>
<dbReference type="Gene3D" id="2.60.40.1360">
    <property type="match status" value="1"/>
</dbReference>
<dbReference type="GO" id="GO:0046872">
    <property type="term" value="F:metal ion binding"/>
    <property type="evidence" value="ECO:0007669"/>
    <property type="project" value="UniProtKB-KW"/>
</dbReference>
<evidence type="ECO:0000256" key="12">
    <source>
        <dbReference type="SAM" id="Phobius"/>
    </source>
</evidence>
<evidence type="ECO:0000256" key="4">
    <source>
        <dbReference type="ARBA" id="ARBA00022723"/>
    </source>
</evidence>
<dbReference type="InterPro" id="IPR000602">
    <property type="entry name" value="Glyco_hydro_38_N"/>
</dbReference>
<keyword evidence="12" id="KW-0472">Membrane</keyword>
<dbReference type="Gene3D" id="2.70.98.30">
    <property type="entry name" value="Golgi alpha-mannosidase II, domain 4"/>
    <property type="match status" value="1"/>
</dbReference>
<dbReference type="FunFam" id="1.20.1270.50:FF:000002">
    <property type="entry name" value="Alpha-mannosidase"/>
    <property type="match status" value="1"/>
</dbReference>
<evidence type="ECO:0000256" key="1">
    <source>
        <dbReference type="ARBA" id="ARBA00000365"/>
    </source>
</evidence>
<reference evidence="14" key="1">
    <citation type="journal article" date="2020" name="bioRxiv">
        <title>Chromosome-level reference genome of the European wasp spider Argiope bruennichi: a resource for studies on range expansion and evolutionary adaptation.</title>
        <authorList>
            <person name="Sheffer M.M."/>
            <person name="Hoppe A."/>
            <person name="Krehenwinkel H."/>
            <person name="Uhl G."/>
            <person name="Kuss A.W."/>
            <person name="Jensen L."/>
            <person name="Jensen C."/>
            <person name="Gillespie R.G."/>
            <person name="Hoff K.J."/>
            <person name="Prost S."/>
        </authorList>
    </citation>
    <scope>NUCLEOTIDE SEQUENCE</scope>
</reference>
<sequence length="1043" mass="118468">MISRDYTEVLLRSGSINMKYLIFSLFVIAVTCVNSFPVQNDLKYGYKGCPTGEEDKLNVHLVCHTHNDVGWLKTVDQYFYGANQSIQRAGVQYIIDSVVQSLIHDPSKKFIYVESAFFSRWWNEQHDSIRHSVKKLVCNGQLEFIGGGWSMNDEAAAHYNSIIDQMTLGLRVLNDTFGKCGVPKVAWQIDPFGHSREQASLFAQMFFDGLFFGRLDYQDKENRQKTQTMEHVWKGSPNLGARADLFTGALPNSYSPPPGFCFDLLCDDPPIMGKTISDFIKIAEDQAKSYATNHIVMTMGNDFNYQSAATWFKNLDKLIKHVNAKAKSYATNHIIMTMGEDFQYQNAAVWFKNLDKLIKHVNEKQTNGSRVNVFYSTPSCYLQALNQANRTWTAKYDDFMPYANDPHAYWTGYFTSRPSLKGYERFGNNKLQVCKQLTTRTDIEEITLDFLKKAMGIMQHHDAITGTAKQHVTNDYYETLAAAIESCHDIVNEAYEKLLPKNKSASPLKQYFCNYLNISQCSITETDSPVAINIYNPLAWNVTNYIRVPVSGKAYKVVDYNGNSVDAQIVPLPSPVYKIPGRNSKAQAEIVFLAKLPALGHATYLMRNSTSQSTKNKQASAIKQKAEGDWILKNKFLSVYVDNKSGLLKQIQLTDGTNLTVNHSFYWYKGMNGDNSNFEKRASGAYIFRPNGTEPIDLGNNVTVTFVNGSLVQEIHQVFNPWLSQVIRLYENSENVEFRWIVGPIPVDDEVGKEIITRFDTDLKSEGIFFTDSNGREILLRKRNYRPTWKLNVTEPVSGNYYPVNSRIYIRDRKQKLQLTVLNDRSQGGSSIKDGSVELMIHRRLLHDDAFGVGEPLNETGISGRGLVITGSHFLIVSNISKAASKHRPLAQKLFMQPQLSFASYNSSETDYFKSFNVFSPGLKTTLPPNVHLLTLEPWKRGTVLIRLEHMYEFNEDSTLSLAVDVSLKDLFKEFNVTSIRETTLSANQYLEEAKRLCWKIEGAKNVCDKSAARGYKKDRSLDDLIVHLGPMEIRTFIAQVTY</sequence>
<dbReference type="InterPro" id="IPR037094">
    <property type="entry name" value="Glyco_hydro_38_cen_sf"/>
</dbReference>
<keyword evidence="8" id="KW-1015">Disulfide bond</keyword>
<dbReference type="SUPFAM" id="SSF74650">
    <property type="entry name" value="Galactose mutarotase-like"/>
    <property type="match status" value="1"/>
</dbReference>
<dbReference type="InterPro" id="IPR041147">
    <property type="entry name" value="GH38_C"/>
</dbReference>
<dbReference type="InterPro" id="IPR050843">
    <property type="entry name" value="Glycosyl_Hydrlase_38"/>
</dbReference>
<feature type="domain" description="Glycoside hydrolase family 38 central" evidence="13">
    <location>
        <begin position="408"/>
        <end position="480"/>
    </location>
</feature>
<dbReference type="SUPFAM" id="SSF88713">
    <property type="entry name" value="Glycoside hydrolase/deacetylase"/>
    <property type="match status" value="2"/>
</dbReference>
<keyword evidence="10 11" id="KW-0326">Glycosidase</keyword>
<keyword evidence="5" id="KW-0732">Signal</keyword>
<evidence type="ECO:0000256" key="7">
    <source>
        <dbReference type="ARBA" id="ARBA00022833"/>
    </source>
</evidence>